<dbReference type="EMBL" id="REFY01000002">
    <property type="protein sequence ID" value="RQG91564.1"/>
    <property type="molecule type" value="Genomic_DNA"/>
</dbReference>
<comment type="caution">
    <text evidence="2">The sequence shown here is derived from an EMBL/GenBank/DDBJ whole genome shotgun (WGS) entry which is preliminary data.</text>
</comment>
<protein>
    <submittedName>
        <fullName evidence="2">TrmB family transcriptional regulator</fullName>
    </submittedName>
</protein>
<organism evidence="2 3">
    <name type="scientific">Natrarchaeobius halalkaliphilus</name>
    <dbReference type="NCBI Taxonomy" id="1679091"/>
    <lineage>
        <taxon>Archaea</taxon>
        <taxon>Methanobacteriati</taxon>
        <taxon>Methanobacteriota</taxon>
        <taxon>Stenosarchaea group</taxon>
        <taxon>Halobacteria</taxon>
        <taxon>Halobacteriales</taxon>
        <taxon>Natrialbaceae</taxon>
        <taxon>Natrarchaeobius</taxon>
    </lineage>
</organism>
<dbReference type="Gene3D" id="1.10.10.10">
    <property type="entry name" value="Winged helix-like DNA-binding domain superfamily/Winged helix DNA-binding domain"/>
    <property type="match status" value="1"/>
</dbReference>
<dbReference type="PANTHER" id="PTHR34293">
    <property type="entry name" value="HTH-TYPE TRANSCRIPTIONAL REGULATOR TRMBL2"/>
    <property type="match status" value="1"/>
</dbReference>
<dbReference type="InterPro" id="IPR002831">
    <property type="entry name" value="Tscrpt_reg_TrmB_N"/>
</dbReference>
<dbReference type="Pfam" id="PF01978">
    <property type="entry name" value="TrmB"/>
    <property type="match status" value="1"/>
</dbReference>
<proteinExistence type="predicted"/>
<sequence>MDELTDQQQAVELLQQLGLKEYEARAFVALSRLPRGTAKDISEISEVPRTRVYDAIRVLETKGLVEVQHSNPQQFRSVSFAEATETLRDEYESRTELLHETLQDLEPANFDSDAGTAHEVWALSGNVPITNRAHQLLDEAENELVFVIGHDSVVTDTLFDSLKAAQQRGVTIIVGTISGTLRERVQDRLPNAEVFVSGLEWLSGAALTDDETEISRILLVDRSTILVSSFHEAETGERSHEQAVFGRGFDNGLVAIVRRLMATGLVPLDDPGTAGSDRS</sequence>
<gene>
    <name evidence="2" type="ORF">EA462_06310</name>
</gene>
<keyword evidence="3" id="KW-1185">Reference proteome</keyword>
<dbReference type="PANTHER" id="PTHR34293:SF1">
    <property type="entry name" value="HTH-TYPE TRANSCRIPTIONAL REGULATOR TRMBL2"/>
    <property type="match status" value="1"/>
</dbReference>
<dbReference type="SUPFAM" id="SSF46785">
    <property type="entry name" value="Winged helix' DNA-binding domain"/>
    <property type="match status" value="1"/>
</dbReference>
<dbReference type="OrthoDB" id="30795at2157"/>
<reference evidence="2 3" key="1">
    <citation type="submission" date="2018-10" db="EMBL/GenBank/DDBJ databases">
        <title>Natrarchaeobius chitinivorans gen. nov., sp. nov., and Natrarchaeobius haloalkaliphilus sp. nov., alkaliphilic, chitin-utilizing haloarchaea from hypersaline alkaline lakes.</title>
        <authorList>
            <person name="Sorokin D.Y."/>
            <person name="Elcheninov A.G."/>
            <person name="Kostrikina N.A."/>
            <person name="Bale N.J."/>
            <person name="Sinninghe Damste J.S."/>
            <person name="Khijniak T.V."/>
            <person name="Kublanov I.V."/>
            <person name="Toshchakov S.V."/>
        </authorList>
    </citation>
    <scope>NUCLEOTIDE SEQUENCE [LARGE SCALE GENOMIC DNA]</scope>
    <source>
        <strain evidence="2 3">AArcht-Sl</strain>
    </source>
</reference>
<dbReference type="AlphaFoldDB" id="A0A3N6LV73"/>
<feature type="domain" description="Transcription regulator TrmB N-terminal" evidence="1">
    <location>
        <begin position="14"/>
        <end position="80"/>
    </location>
</feature>
<evidence type="ECO:0000259" key="1">
    <source>
        <dbReference type="Pfam" id="PF01978"/>
    </source>
</evidence>
<dbReference type="InterPro" id="IPR036390">
    <property type="entry name" value="WH_DNA-bd_sf"/>
</dbReference>
<dbReference type="InterPro" id="IPR051797">
    <property type="entry name" value="TrmB-like"/>
</dbReference>
<evidence type="ECO:0000313" key="3">
    <source>
        <dbReference type="Proteomes" id="UP000273828"/>
    </source>
</evidence>
<name>A0A3N6LV73_9EURY</name>
<accession>A0A3N6LV73</accession>
<dbReference type="Proteomes" id="UP000273828">
    <property type="component" value="Unassembled WGS sequence"/>
</dbReference>
<dbReference type="InterPro" id="IPR036388">
    <property type="entry name" value="WH-like_DNA-bd_sf"/>
</dbReference>
<evidence type="ECO:0000313" key="2">
    <source>
        <dbReference type="EMBL" id="RQG91564.1"/>
    </source>
</evidence>
<dbReference type="RefSeq" id="WP_124177696.1">
    <property type="nucleotide sequence ID" value="NZ_REFY01000002.1"/>
</dbReference>